<dbReference type="EMBL" id="DVML01000010">
    <property type="protein sequence ID" value="HIU22285.1"/>
    <property type="molecule type" value="Genomic_DNA"/>
</dbReference>
<sequence length="304" mass="35614">MLVSVIIPMYNAEKYLDNLYASLQYQEYDNLEIIFVDNNSQDHSYEKACFFAKNDPRVRVLKEPTQGVSYARKKGFHASNGEYLYFIDSDDCVAPNGISYLVETAIKTNADIVEGNYNTYLNDHQLATIVRRSVEKSPYSKWEVHDLESISAPLWQHLYRKSCIKDNFFVPLNQFEDHLFNWHAFLNANKVVGISESVYFYQMKDSGLSSNHYAVEPYTFMHYAVKLYQECIKMGWMEQYENSLNRLILKQLLFLKLKLASLYHGAEKSPYSYSRLKEMKQEVDDIIRLLNLNEAVNCKQKVVR</sequence>
<dbReference type="InterPro" id="IPR001173">
    <property type="entry name" value="Glyco_trans_2-like"/>
</dbReference>
<accession>A0A9D1HVV2</accession>
<reference evidence="4" key="1">
    <citation type="submission" date="2020-10" db="EMBL/GenBank/DDBJ databases">
        <authorList>
            <person name="Gilroy R."/>
        </authorList>
    </citation>
    <scope>NUCLEOTIDE SEQUENCE</scope>
    <source>
        <strain evidence="4">CHK197-8231</strain>
    </source>
</reference>
<protein>
    <submittedName>
        <fullName evidence="4">Glycosyltransferase</fullName>
    </submittedName>
</protein>
<proteinExistence type="predicted"/>
<evidence type="ECO:0000313" key="4">
    <source>
        <dbReference type="EMBL" id="HIU22285.1"/>
    </source>
</evidence>
<evidence type="ECO:0000259" key="3">
    <source>
        <dbReference type="Pfam" id="PF00535"/>
    </source>
</evidence>
<dbReference type="GO" id="GO:0016757">
    <property type="term" value="F:glycosyltransferase activity"/>
    <property type="evidence" value="ECO:0007669"/>
    <property type="project" value="UniProtKB-KW"/>
</dbReference>
<reference evidence="4" key="2">
    <citation type="journal article" date="2021" name="PeerJ">
        <title>Extensive microbial diversity within the chicken gut microbiome revealed by metagenomics and culture.</title>
        <authorList>
            <person name="Gilroy R."/>
            <person name="Ravi A."/>
            <person name="Getino M."/>
            <person name="Pursley I."/>
            <person name="Horton D.L."/>
            <person name="Alikhan N.F."/>
            <person name="Baker D."/>
            <person name="Gharbi K."/>
            <person name="Hall N."/>
            <person name="Watson M."/>
            <person name="Adriaenssens E.M."/>
            <person name="Foster-Nyarko E."/>
            <person name="Jarju S."/>
            <person name="Secka A."/>
            <person name="Antonio M."/>
            <person name="Oren A."/>
            <person name="Chaudhuri R.R."/>
            <person name="La Ragione R."/>
            <person name="Hildebrand F."/>
            <person name="Pallen M.J."/>
        </authorList>
    </citation>
    <scope>NUCLEOTIDE SEQUENCE</scope>
    <source>
        <strain evidence="4">CHK197-8231</strain>
    </source>
</reference>
<dbReference type="SUPFAM" id="SSF53448">
    <property type="entry name" value="Nucleotide-diphospho-sugar transferases"/>
    <property type="match status" value="1"/>
</dbReference>
<keyword evidence="2" id="KW-0808">Transferase</keyword>
<dbReference type="Pfam" id="PF00535">
    <property type="entry name" value="Glycos_transf_2"/>
    <property type="match status" value="1"/>
</dbReference>
<dbReference type="PANTHER" id="PTHR22916">
    <property type="entry name" value="GLYCOSYLTRANSFERASE"/>
    <property type="match status" value="1"/>
</dbReference>
<evidence type="ECO:0000256" key="2">
    <source>
        <dbReference type="ARBA" id="ARBA00022679"/>
    </source>
</evidence>
<organism evidence="4 5">
    <name type="scientific">Candidatus Fimihabitans intestinipullorum</name>
    <dbReference type="NCBI Taxonomy" id="2840820"/>
    <lineage>
        <taxon>Bacteria</taxon>
        <taxon>Bacillati</taxon>
        <taxon>Mycoplasmatota</taxon>
        <taxon>Mycoplasmatota incertae sedis</taxon>
        <taxon>Candidatus Fimihabitans</taxon>
    </lineage>
</organism>
<evidence type="ECO:0000313" key="5">
    <source>
        <dbReference type="Proteomes" id="UP000824087"/>
    </source>
</evidence>
<dbReference type="AlphaFoldDB" id="A0A9D1HVV2"/>
<gene>
    <name evidence="4" type="ORF">IAD49_01750</name>
</gene>
<keyword evidence="1" id="KW-0328">Glycosyltransferase</keyword>
<evidence type="ECO:0000256" key="1">
    <source>
        <dbReference type="ARBA" id="ARBA00022676"/>
    </source>
</evidence>
<name>A0A9D1HVV2_9BACT</name>
<dbReference type="PANTHER" id="PTHR22916:SF51">
    <property type="entry name" value="GLYCOSYLTRANSFERASE EPSH-RELATED"/>
    <property type="match status" value="1"/>
</dbReference>
<comment type="caution">
    <text evidence="4">The sequence shown here is derived from an EMBL/GenBank/DDBJ whole genome shotgun (WGS) entry which is preliminary data.</text>
</comment>
<dbReference type="Proteomes" id="UP000824087">
    <property type="component" value="Unassembled WGS sequence"/>
</dbReference>
<dbReference type="InterPro" id="IPR029044">
    <property type="entry name" value="Nucleotide-diphossugar_trans"/>
</dbReference>
<dbReference type="Gene3D" id="3.90.550.10">
    <property type="entry name" value="Spore Coat Polysaccharide Biosynthesis Protein SpsA, Chain A"/>
    <property type="match status" value="1"/>
</dbReference>
<feature type="domain" description="Glycosyltransferase 2-like" evidence="3">
    <location>
        <begin position="4"/>
        <end position="120"/>
    </location>
</feature>
<dbReference type="CDD" id="cd00761">
    <property type="entry name" value="Glyco_tranf_GTA_type"/>
    <property type="match status" value="1"/>
</dbReference>